<dbReference type="InterPro" id="IPR032710">
    <property type="entry name" value="NTF2-like_dom_sf"/>
</dbReference>
<dbReference type="SUPFAM" id="SSF54427">
    <property type="entry name" value="NTF2-like"/>
    <property type="match status" value="1"/>
</dbReference>
<evidence type="ECO:0000256" key="2">
    <source>
        <dbReference type="ARBA" id="ARBA00023136"/>
    </source>
</evidence>
<dbReference type="PANTHER" id="PTHR37042">
    <property type="entry name" value="OUTER MEMBRANE PROTEIN RV1973"/>
    <property type="match status" value="1"/>
</dbReference>
<comment type="subcellular location">
    <subcellularLocation>
        <location evidence="1">Membrane</location>
    </subcellularLocation>
</comment>
<evidence type="ECO:0000256" key="1">
    <source>
        <dbReference type="ARBA" id="ARBA00004370"/>
    </source>
</evidence>
<dbReference type="EMBL" id="BAAAUX010000020">
    <property type="protein sequence ID" value="GAA2809676.1"/>
    <property type="molecule type" value="Genomic_DNA"/>
</dbReference>
<protein>
    <submittedName>
        <fullName evidence="4">Nuclear transport factor 2 family protein</fullName>
    </submittedName>
</protein>
<comment type="caution">
    <text evidence="4">The sequence shown here is derived from an EMBL/GenBank/DDBJ whole genome shotgun (WGS) entry which is preliminary data.</text>
</comment>
<evidence type="ECO:0000313" key="4">
    <source>
        <dbReference type="EMBL" id="GAA2809676.1"/>
    </source>
</evidence>
<keyword evidence="5" id="KW-1185">Reference proteome</keyword>
<gene>
    <name evidence="4" type="ORF">GCM10010470_51150</name>
</gene>
<dbReference type="Proteomes" id="UP001500979">
    <property type="component" value="Unassembled WGS sequence"/>
</dbReference>
<accession>A0ABN3VKT0</accession>
<evidence type="ECO:0000313" key="5">
    <source>
        <dbReference type="Proteomes" id="UP001500979"/>
    </source>
</evidence>
<sequence>MADESQPRPRRWGVVAASAALAASVIAAGVFGVSWASAANSDSTSFATERDNALEAGRQGVVNFHTLDYRDVQRGLDLWVESSTGPLRDEVQRGRQANAERIQQAKTVTEGKVLDAALTELDERAGKAMMIAVVEFTATPEGQQPAVKRTRYQVELTRDGDRWKLSNLGAVAVG</sequence>
<keyword evidence="3" id="KW-1133">Transmembrane helix</keyword>
<dbReference type="PANTHER" id="PTHR37042:SF4">
    <property type="entry name" value="OUTER MEMBRANE PROTEIN RV1973"/>
    <property type="match status" value="1"/>
</dbReference>
<name>A0ABN3VKT0_9PSEU</name>
<keyword evidence="3" id="KW-0812">Transmembrane</keyword>
<evidence type="ECO:0000256" key="3">
    <source>
        <dbReference type="SAM" id="Phobius"/>
    </source>
</evidence>
<proteinExistence type="predicted"/>
<reference evidence="4 5" key="1">
    <citation type="journal article" date="2019" name="Int. J. Syst. Evol. Microbiol.">
        <title>The Global Catalogue of Microorganisms (GCM) 10K type strain sequencing project: providing services to taxonomists for standard genome sequencing and annotation.</title>
        <authorList>
            <consortium name="The Broad Institute Genomics Platform"/>
            <consortium name="The Broad Institute Genome Sequencing Center for Infectious Disease"/>
            <person name="Wu L."/>
            <person name="Ma J."/>
        </authorList>
    </citation>
    <scope>NUCLEOTIDE SEQUENCE [LARGE SCALE GENOMIC DNA]</scope>
    <source>
        <strain evidence="4 5">JCM 9383</strain>
    </source>
</reference>
<dbReference type="RefSeq" id="WP_344683856.1">
    <property type="nucleotide sequence ID" value="NZ_BAAAUX010000020.1"/>
</dbReference>
<feature type="transmembrane region" description="Helical" evidence="3">
    <location>
        <begin position="12"/>
        <end position="36"/>
    </location>
</feature>
<organism evidence="4 5">
    <name type="scientific">Saccharopolyspora taberi</name>
    <dbReference type="NCBI Taxonomy" id="60895"/>
    <lineage>
        <taxon>Bacteria</taxon>
        <taxon>Bacillati</taxon>
        <taxon>Actinomycetota</taxon>
        <taxon>Actinomycetes</taxon>
        <taxon>Pseudonocardiales</taxon>
        <taxon>Pseudonocardiaceae</taxon>
        <taxon>Saccharopolyspora</taxon>
    </lineage>
</organism>
<keyword evidence="2 3" id="KW-0472">Membrane</keyword>